<accession>A0AAV4QYN9</accession>
<sequence length="65" mass="7145">MESGTDAETSLQRESGDGGNLCRLKFPYRNLPTPLKLVTPIPLRNFSSKGDPIHFGVKNMEVLNG</sequence>
<comment type="caution">
    <text evidence="2">The sequence shown here is derived from an EMBL/GenBank/DDBJ whole genome shotgun (WGS) entry which is preliminary data.</text>
</comment>
<evidence type="ECO:0000256" key="1">
    <source>
        <dbReference type="SAM" id="MobiDB-lite"/>
    </source>
</evidence>
<protein>
    <submittedName>
        <fullName evidence="2">Uncharacterized protein</fullName>
    </submittedName>
</protein>
<dbReference type="EMBL" id="BPLQ01005361">
    <property type="protein sequence ID" value="GIY14380.1"/>
    <property type="molecule type" value="Genomic_DNA"/>
</dbReference>
<gene>
    <name evidence="2" type="ORF">CDAR_239791</name>
</gene>
<dbReference type="AlphaFoldDB" id="A0AAV4QYN9"/>
<name>A0AAV4QYN9_9ARAC</name>
<dbReference type="Proteomes" id="UP001054837">
    <property type="component" value="Unassembled WGS sequence"/>
</dbReference>
<reference evidence="2 3" key="1">
    <citation type="submission" date="2021-06" db="EMBL/GenBank/DDBJ databases">
        <title>Caerostris darwini draft genome.</title>
        <authorList>
            <person name="Kono N."/>
            <person name="Arakawa K."/>
        </authorList>
    </citation>
    <scope>NUCLEOTIDE SEQUENCE [LARGE SCALE GENOMIC DNA]</scope>
</reference>
<feature type="region of interest" description="Disordered" evidence="1">
    <location>
        <begin position="1"/>
        <end position="20"/>
    </location>
</feature>
<evidence type="ECO:0000313" key="2">
    <source>
        <dbReference type="EMBL" id="GIY14380.1"/>
    </source>
</evidence>
<evidence type="ECO:0000313" key="3">
    <source>
        <dbReference type="Proteomes" id="UP001054837"/>
    </source>
</evidence>
<proteinExistence type="predicted"/>
<organism evidence="2 3">
    <name type="scientific">Caerostris darwini</name>
    <dbReference type="NCBI Taxonomy" id="1538125"/>
    <lineage>
        <taxon>Eukaryota</taxon>
        <taxon>Metazoa</taxon>
        <taxon>Ecdysozoa</taxon>
        <taxon>Arthropoda</taxon>
        <taxon>Chelicerata</taxon>
        <taxon>Arachnida</taxon>
        <taxon>Araneae</taxon>
        <taxon>Araneomorphae</taxon>
        <taxon>Entelegynae</taxon>
        <taxon>Araneoidea</taxon>
        <taxon>Araneidae</taxon>
        <taxon>Caerostris</taxon>
    </lineage>
</organism>
<feature type="compositionally biased region" description="Polar residues" evidence="1">
    <location>
        <begin position="1"/>
        <end position="13"/>
    </location>
</feature>
<keyword evidence="3" id="KW-1185">Reference proteome</keyword>